<keyword evidence="3" id="KW-1185">Reference proteome</keyword>
<keyword evidence="1" id="KW-1133">Transmembrane helix</keyword>
<evidence type="ECO:0000313" key="2">
    <source>
        <dbReference type="EMBL" id="TNV74352.1"/>
    </source>
</evidence>
<proteinExistence type="predicted"/>
<feature type="transmembrane region" description="Helical" evidence="1">
    <location>
        <begin position="47"/>
        <end position="64"/>
    </location>
</feature>
<reference evidence="2" key="1">
    <citation type="submission" date="2019-06" db="EMBL/GenBank/DDBJ databases">
        <authorList>
            <person name="Zheng W."/>
        </authorList>
    </citation>
    <scope>NUCLEOTIDE SEQUENCE</scope>
    <source>
        <strain evidence="2">QDHG01</strain>
    </source>
</reference>
<dbReference type="AlphaFoldDB" id="A0A8J8NG33"/>
<organism evidence="2 3">
    <name type="scientific">Halteria grandinella</name>
    <dbReference type="NCBI Taxonomy" id="5974"/>
    <lineage>
        <taxon>Eukaryota</taxon>
        <taxon>Sar</taxon>
        <taxon>Alveolata</taxon>
        <taxon>Ciliophora</taxon>
        <taxon>Intramacronucleata</taxon>
        <taxon>Spirotrichea</taxon>
        <taxon>Stichotrichia</taxon>
        <taxon>Sporadotrichida</taxon>
        <taxon>Halteriidae</taxon>
        <taxon>Halteria</taxon>
    </lineage>
</organism>
<accession>A0A8J8NG33</accession>
<feature type="transmembrane region" description="Helical" evidence="1">
    <location>
        <begin position="12"/>
        <end position="32"/>
    </location>
</feature>
<keyword evidence="1" id="KW-0472">Membrane</keyword>
<protein>
    <submittedName>
        <fullName evidence="2">Uncharacterized protein</fullName>
    </submittedName>
</protein>
<keyword evidence="1" id="KW-0812">Transmembrane</keyword>
<evidence type="ECO:0000313" key="3">
    <source>
        <dbReference type="Proteomes" id="UP000785679"/>
    </source>
</evidence>
<gene>
    <name evidence="2" type="ORF">FGO68_gene15466</name>
</gene>
<dbReference type="Proteomes" id="UP000785679">
    <property type="component" value="Unassembled WGS sequence"/>
</dbReference>
<sequence length="78" mass="9451">MILKVELPTEIIIINIAIAKICRYIFIIHSFQQRQVPHPKPERHMNYSYWLNLIIYQILLFSLSKDFSPYNEAKLFRE</sequence>
<comment type="caution">
    <text evidence="2">The sequence shown here is derived from an EMBL/GenBank/DDBJ whole genome shotgun (WGS) entry which is preliminary data.</text>
</comment>
<dbReference type="EMBL" id="RRYP01017097">
    <property type="protein sequence ID" value="TNV74352.1"/>
    <property type="molecule type" value="Genomic_DNA"/>
</dbReference>
<name>A0A8J8NG33_HALGN</name>
<evidence type="ECO:0000256" key="1">
    <source>
        <dbReference type="SAM" id="Phobius"/>
    </source>
</evidence>